<proteinExistence type="predicted"/>
<name>A0AAV8Z1L2_9CUCU</name>
<dbReference type="GO" id="GO:0005634">
    <property type="term" value="C:nucleus"/>
    <property type="evidence" value="ECO:0007669"/>
    <property type="project" value="InterPro"/>
</dbReference>
<protein>
    <recommendedName>
        <fullName evidence="1">ZAD domain-containing protein</fullName>
    </recommendedName>
</protein>
<dbReference type="AlphaFoldDB" id="A0AAV8Z1L2"/>
<dbReference type="InterPro" id="IPR012934">
    <property type="entry name" value="Znf_AD"/>
</dbReference>
<dbReference type="EMBL" id="JAPWTK010000020">
    <property type="protein sequence ID" value="KAJ8957815.1"/>
    <property type="molecule type" value="Genomic_DNA"/>
</dbReference>
<evidence type="ECO:0000313" key="3">
    <source>
        <dbReference type="Proteomes" id="UP001162162"/>
    </source>
</evidence>
<organism evidence="2 3">
    <name type="scientific">Aromia moschata</name>
    <dbReference type="NCBI Taxonomy" id="1265417"/>
    <lineage>
        <taxon>Eukaryota</taxon>
        <taxon>Metazoa</taxon>
        <taxon>Ecdysozoa</taxon>
        <taxon>Arthropoda</taxon>
        <taxon>Hexapoda</taxon>
        <taxon>Insecta</taxon>
        <taxon>Pterygota</taxon>
        <taxon>Neoptera</taxon>
        <taxon>Endopterygota</taxon>
        <taxon>Coleoptera</taxon>
        <taxon>Polyphaga</taxon>
        <taxon>Cucujiformia</taxon>
        <taxon>Chrysomeloidea</taxon>
        <taxon>Cerambycidae</taxon>
        <taxon>Cerambycinae</taxon>
        <taxon>Callichromatini</taxon>
        <taxon>Aromia</taxon>
    </lineage>
</organism>
<gene>
    <name evidence="2" type="ORF">NQ318_001811</name>
</gene>
<evidence type="ECO:0000259" key="1">
    <source>
        <dbReference type="SMART" id="SM00868"/>
    </source>
</evidence>
<accession>A0AAV8Z1L2</accession>
<dbReference type="Proteomes" id="UP001162162">
    <property type="component" value="Unassembled WGS sequence"/>
</dbReference>
<comment type="caution">
    <text evidence="2">The sequence shown here is derived from an EMBL/GenBank/DDBJ whole genome shotgun (WGS) entry which is preliminary data.</text>
</comment>
<dbReference type="SMART" id="SM00868">
    <property type="entry name" value="zf-AD"/>
    <property type="match status" value="1"/>
</dbReference>
<keyword evidence="3" id="KW-1185">Reference proteome</keyword>
<dbReference type="GO" id="GO:0008270">
    <property type="term" value="F:zinc ion binding"/>
    <property type="evidence" value="ECO:0007669"/>
    <property type="project" value="InterPro"/>
</dbReference>
<evidence type="ECO:0000313" key="2">
    <source>
        <dbReference type="EMBL" id="KAJ8957815.1"/>
    </source>
</evidence>
<sequence length="108" mass="12456">MTDETEERLNIMEVYLNRNDIKAVDVPDESIVCRLCLEMVDNGCCISLDCETKDVVTLRILLEKYFPELDLYVTKDPAICKTCHLSLQNHSDFIKNCLDTTEKNPKIL</sequence>
<reference evidence="2" key="1">
    <citation type="journal article" date="2023" name="Insect Mol. Biol.">
        <title>Genome sequencing provides insights into the evolution of gene families encoding plant cell wall-degrading enzymes in longhorned beetles.</title>
        <authorList>
            <person name="Shin N.R."/>
            <person name="Okamura Y."/>
            <person name="Kirsch R."/>
            <person name="Pauchet Y."/>
        </authorList>
    </citation>
    <scope>NUCLEOTIDE SEQUENCE</scope>
    <source>
        <strain evidence="2">AMC_N1</strain>
    </source>
</reference>
<feature type="domain" description="ZAD" evidence="1">
    <location>
        <begin position="32"/>
        <end position="107"/>
    </location>
</feature>